<proteinExistence type="predicted"/>
<accession>A0AAV6ZTK3</accession>
<evidence type="ECO:0000313" key="2">
    <source>
        <dbReference type="Proteomes" id="UP000824782"/>
    </source>
</evidence>
<dbReference type="Proteomes" id="UP000824782">
    <property type="component" value="Unassembled WGS sequence"/>
</dbReference>
<sequence length="96" mass="11314">MNIHYLDSYFESSVNIWLHIILRMFTESVSTRTSLHRARTPLPLHYTFQALLHSSSSLPLPAQYTVNFYPVHLLHLSPVRFPRQSQHKENRTCFSC</sequence>
<reference evidence="1" key="1">
    <citation type="thesis" date="2020" institute="ProQuest LLC" country="789 East Eisenhower Parkway, Ann Arbor, MI, USA">
        <title>Comparative Genomics and Chromosome Evolution.</title>
        <authorList>
            <person name="Mudd A.B."/>
        </authorList>
    </citation>
    <scope>NUCLEOTIDE SEQUENCE</scope>
    <source>
        <strain evidence="1">237g6f4</strain>
        <tissue evidence="1">Blood</tissue>
    </source>
</reference>
<dbReference type="AlphaFoldDB" id="A0AAV6ZTK3"/>
<gene>
    <name evidence="1" type="ORF">GDO81_004265</name>
</gene>
<organism evidence="1 2">
    <name type="scientific">Engystomops pustulosus</name>
    <name type="common">Tungara frog</name>
    <name type="synonym">Physalaemus pustulosus</name>
    <dbReference type="NCBI Taxonomy" id="76066"/>
    <lineage>
        <taxon>Eukaryota</taxon>
        <taxon>Metazoa</taxon>
        <taxon>Chordata</taxon>
        <taxon>Craniata</taxon>
        <taxon>Vertebrata</taxon>
        <taxon>Euteleostomi</taxon>
        <taxon>Amphibia</taxon>
        <taxon>Batrachia</taxon>
        <taxon>Anura</taxon>
        <taxon>Neobatrachia</taxon>
        <taxon>Hyloidea</taxon>
        <taxon>Leptodactylidae</taxon>
        <taxon>Leiuperinae</taxon>
        <taxon>Engystomops</taxon>
    </lineage>
</organism>
<dbReference type="EMBL" id="WNYA01000011">
    <property type="protein sequence ID" value="KAG8551785.1"/>
    <property type="molecule type" value="Genomic_DNA"/>
</dbReference>
<keyword evidence="2" id="KW-1185">Reference proteome</keyword>
<comment type="caution">
    <text evidence="1">The sequence shown here is derived from an EMBL/GenBank/DDBJ whole genome shotgun (WGS) entry which is preliminary data.</text>
</comment>
<evidence type="ECO:0000313" key="1">
    <source>
        <dbReference type="EMBL" id="KAG8551785.1"/>
    </source>
</evidence>
<name>A0AAV6ZTK3_ENGPU</name>
<protein>
    <submittedName>
        <fullName evidence="1">Uncharacterized protein</fullName>
    </submittedName>
</protein>